<dbReference type="PROSITE" id="PS50174">
    <property type="entry name" value="G_PATCH"/>
    <property type="match status" value="1"/>
</dbReference>
<evidence type="ECO:0000259" key="2">
    <source>
        <dbReference type="PROSITE" id="PS50174"/>
    </source>
</evidence>
<dbReference type="EMBL" id="GEZM01091094">
    <property type="protein sequence ID" value="JAV57103.1"/>
    <property type="molecule type" value="Transcribed_RNA"/>
</dbReference>
<evidence type="ECO:0000313" key="4">
    <source>
        <dbReference type="EMBL" id="JAV57103.1"/>
    </source>
</evidence>
<feature type="domain" description="R3H" evidence="3">
    <location>
        <begin position="206"/>
        <end position="270"/>
    </location>
</feature>
<dbReference type="AlphaFoldDB" id="A0A1Y1K6T2"/>
<protein>
    <recommendedName>
        <fullName evidence="5">G-patch domain-containing protein</fullName>
    </recommendedName>
</protein>
<dbReference type="SMART" id="SM00393">
    <property type="entry name" value="R3H"/>
    <property type="match status" value="1"/>
</dbReference>
<dbReference type="Gene3D" id="3.30.1370.50">
    <property type="entry name" value="R3H-like domain"/>
    <property type="match status" value="1"/>
</dbReference>
<dbReference type="Pfam" id="PF01585">
    <property type="entry name" value="G-patch"/>
    <property type="match status" value="1"/>
</dbReference>
<dbReference type="InterPro" id="IPR000467">
    <property type="entry name" value="G_patch_dom"/>
</dbReference>
<sequence length="300" mass="33972">MNSRFDNHKHYNDRRPFKRKGRHPYKHRPDTTKYGIIHRVRTQTGVRSQIVLVYNPQLYEPISVLNNATQRFKGQIQIQNSGPDPNDKSRSCFSLNVNNERISHGSYLQESTAKKHLYELAIENLRKTCFSILRKTLPRDSPAVTLDSSTSDTNVQPQTAVGGIGAKMMLKMGWAGGGLGAQAQGITDIVQPTQQIERKGFGTHITIPIDKIREILQGYVESDNINAISFSPDFTKEERSVIHSVAQKMNLKSTSYGTGADRRLVIQKKLDPWQLVHKLLEVGGENEQYQLVMPTEFVNK</sequence>
<dbReference type="InterPro" id="IPR036867">
    <property type="entry name" value="R3H_dom_sf"/>
</dbReference>
<dbReference type="Pfam" id="PF01424">
    <property type="entry name" value="R3H"/>
    <property type="match status" value="1"/>
</dbReference>
<feature type="compositionally biased region" description="Basic and acidic residues" evidence="1">
    <location>
        <begin position="1"/>
        <end position="15"/>
    </location>
</feature>
<dbReference type="SMART" id="SM00443">
    <property type="entry name" value="G_patch"/>
    <property type="match status" value="1"/>
</dbReference>
<accession>A0A1Y1K6T2</accession>
<evidence type="ECO:0000259" key="3">
    <source>
        <dbReference type="PROSITE" id="PS51061"/>
    </source>
</evidence>
<name>A0A1Y1K6T2_PHOPY</name>
<dbReference type="SUPFAM" id="SSF82708">
    <property type="entry name" value="R3H domain"/>
    <property type="match status" value="1"/>
</dbReference>
<dbReference type="GO" id="GO:0003676">
    <property type="term" value="F:nucleic acid binding"/>
    <property type="evidence" value="ECO:0007669"/>
    <property type="project" value="UniProtKB-UniRule"/>
</dbReference>
<feature type="domain" description="G-patch" evidence="2">
    <location>
        <begin position="161"/>
        <end position="206"/>
    </location>
</feature>
<evidence type="ECO:0000256" key="1">
    <source>
        <dbReference type="SAM" id="MobiDB-lite"/>
    </source>
</evidence>
<feature type="region of interest" description="Disordered" evidence="1">
    <location>
        <begin position="1"/>
        <end position="30"/>
    </location>
</feature>
<feature type="compositionally biased region" description="Basic residues" evidence="1">
    <location>
        <begin position="16"/>
        <end position="26"/>
    </location>
</feature>
<dbReference type="InterPro" id="IPR001374">
    <property type="entry name" value="R3H_dom"/>
</dbReference>
<reference evidence="4" key="1">
    <citation type="journal article" date="2016" name="Sci. Rep.">
        <title>Molecular characterization of firefly nuptial gifts: a multi-omics approach sheds light on postcopulatory sexual selection.</title>
        <authorList>
            <person name="Al-Wathiqui N."/>
            <person name="Fallon T.R."/>
            <person name="South A."/>
            <person name="Weng J.K."/>
            <person name="Lewis S.M."/>
        </authorList>
    </citation>
    <scope>NUCLEOTIDE SEQUENCE</scope>
</reference>
<proteinExistence type="predicted"/>
<organism evidence="4">
    <name type="scientific">Photinus pyralis</name>
    <name type="common">Common eastern firefly</name>
    <name type="synonym">Lampyris pyralis</name>
    <dbReference type="NCBI Taxonomy" id="7054"/>
    <lineage>
        <taxon>Eukaryota</taxon>
        <taxon>Metazoa</taxon>
        <taxon>Ecdysozoa</taxon>
        <taxon>Arthropoda</taxon>
        <taxon>Hexapoda</taxon>
        <taxon>Insecta</taxon>
        <taxon>Pterygota</taxon>
        <taxon>Neoptera</taxon>
        <taxon>Endopterygota</taxon>
        <taxon>Coleoptera</taxon>
        <taxon>Polyphaga</taxon>
        <taxon>Elateriformia</taxon>
        <taxon>Elateroidea</taxon>
        <taxon>Lampyridae</taxon>
        <taxon>Lampyrinae</taxon>
        <taxon>Photinus</taxon>
    </lineage>
</organism>
<dbReference type="PROSITE" id="PS51061">
    <property type="entry name" value="R3H"/>
    <property type="match status" value="1"/>
</dbReference>
<evidence type="ECO:0008006" key="5">
    <source>
        <dbReference type="Google" id="ProtNLM"/>
    </source>
</evidence>